<comment type="subcellular location">
    <subcellularLocation>
        <location evidence="1">Endomembrane system</location>
        <topology evidence="1">Multi-pass membrane protein</topology>
    </subcellularLocation>
</comment>
<reference evidence="7" key="1">
    <citation type="submission" date="2016-10" db="EMBL/GenBank/DDBJ databases">
        <authorList>
            <person name="Varghese N."/>
            <person name="Submissions S."/>
        </authorList>
    </citation>
    <scope>NUCLEOTIDE SEQUENCE [LARGE SCALE GENOMIC DNA]</scope>
    <source>
        <strain evidence="7">CGMCC 1.10683</strain>
    </source>
</reference>
<keyword evidence="6" id="KW-0808">Transferase</keyword>
<dbReference type="PANTHER" id="PTHR12714:SF9">
    <property type="entry name" value="PROTEIN-S-ISOPRENYLCYSTEINE O-METHYLTRANSFERASE"/>
    <property type="match status" value="1"/>
</dbReference>
<protein>
    <submittedName>
        <fullName evidence="6">Protein-S-isoprenylcysteine O-methyltransferase Ste14</fullName>
    </submittedName>
</protein>
<keyword evidence="3 5" id="KW-1133">Transmembrane helix</keyword>
<evidence type="ECO:0000256" key="2">
    <source>
        <dbReference type="ARBA" id="ARBA00022692"/>
    </source>
</evidence>
<dbReference type="PANTHER" id="PTHR12714">
    <property type="entry name" value="PROTEIN-S ISOPRENYLCYSTEINE O-METHYLTRANSFERASE"/>
    <property type="match status" value="1"/>
</dbReference>
<evidence type="ECO:0000256" key="1">
    <source>
        <dbReference type="ARBA" id="ARBA00004127"/>
    </source>
</evidence>
<sequence>MTTLTPSALDLGTVQKIRKAAVLAGLIGLVGLSLVSQSIGGVDGAWHERVELAGFVAMIISIVGRAWCSLYIGGRKKAEIVDRGPYSITRNPLYLFSFVGAFGIGAQSGSVTIALLFVIVALLVFSLTVRREEAFLEREFGETYRSYKARTPRFWPRFSLWRDEDQLTVRPSLFLLTIRDGLVFLLAIPLFELIDAGQAAHWLRVFAHLP</sequence>
<keyword evidence="6" id="KW-0489">Methyltransferase</keyword>
<name>A0A1I6PNL3_9CAUL</name>
<accession>A0A1I6PNL3</accession>
<dbReference type="AlphaFoldDB" id="A0A1I6PNL3"/>
<feature type="transmembrane region" description="Helical" evidence="5">
    <location>
        <begin position="52"/>
        <end position="72"/>
    </location>
</feature>
<proteinExistence type="predicted"/>
<keyword evidence="4 5" id="KW-0472">Membrane</keyword>
<keyword evidence="2 5" id="KW-0812">Transmembrane</keyword>
<evidence type="ECO:0000313" key="7">
    <source>
        <dbReference type="Proteomes" id="UP000198788"/>
    </source>
</evidence>
<dbReference type="EMBL" id="FOZV01000002">
    <property type="protein sequence ID" value="SFS41774.1"/>
    <property type="molecule type" value="Genomic_DNA"/>
</dbReference>
<dbReference type="OrthoDB" id="7210610at2"/>
<feature type="transmembrane region" description="Helical" evidence="5">
    <location>
        <begin position="93"/>
        <end position="125"/>
    </location>
</feature>
<dbReference type="GO" id="GO:0008168">
    <property type="term" value="F:methyltransferase activity"/>
    <property type="evidence" value="ECO:0007669"/>
    <property type="project" value="UniProtKB-KW"/>
</dbReference>
<evidence type="ECO:0000256" key="3">
    <source>
        <dbReference type="ARBA" id="ARBA00022989"/>
    </source>
</evidence>
<gene>
    <name evidence="6" type="ORF">SAMN05192570_1131</name>
</gene>
<dbReference type="STRING" id="871741.SAMN05192570_1131"/>
<keyword evidence="7" id="KW-1185">Reference proteome</keyword>
<dbReference type="RefSeq" id="WP_092307674.1">
    <property type="nucleotide sequence ID" value="NZ_FOZV01000002.1"/>
</dbReference>
<dbReference type="Proteomes" id="UP000198788">
    <property type="component" value="Unassembled WGS sequence"/>
</dbReference>
<dbReference type="InterPro" id="IPR007318">
    <property type="entry name" value="Phopholipid_MeTrfase"/>
</dbReference>
<dbReference type="Gene3D" id="1.20.120.1630">
    <property type="match status" value="1"/>
</dbReference>
<organism evidence="6 7">
    <name type="scientific">Brevundimonas viscosa</name>
    <dbReference type="NCBI Taxonomy" id="871741"/>
    <lineage>
        <taxon>Bacteria</taxon>
        <taxon>Pseudomonadati</taxon>
        <taxon>Pseudomonadota</taxon>
        <taxon>Alphaproteobacteria</taxon>
        <taxon>Caulobacterales</taxon>
        <taxon>Caulobacteraceae</taxon>
        <taxon>Brevundimonas</taxon>
    </lineage>
</organism>
<evidence type="ECO:0000256" key="5">
    <source>
        <dbReference type="SAM" id="Phobius"/>
    </source>
</evidence>
<dbReference type="Pfam" id="PF04191">
    <property type="entry name" value="PEMT"/>
    <property type="match status" value="1"/>
</dbReference>
<dbReference type="GO" id="GO:0032259">
    <property type="term" value="P:methylation"/>
    <property type="evidence" value="ECO:0007669"/>
    <property type="project" value="UniProtKB-KW"/>
</dbReference>
<dbReference type="GO" id="GO:0012505">
    <property type="term" value="C:endomembrane system"/>
    <property type="evidence" value="ECO:0007669"/>
    <property type="project" value="UniProtKB-SubCell"/>
</dbReference>
<evidence type="ECO:0000313" key="6">
    <source>
        <dbReference type="EMBL" id="SFS41774.1"/>
    </source>
</evidence>
<evidence type="ECO:0000256" key="4">
    <source>
        <dbReference type="ARBA" id="ARBA00023136"/>
    </source>
</evidence>
<feature type="transmembrane region" description="Helical" evidence="5">
    <location>
        <begin position="20"/>
        <end position="40"/>
    </location>
</feature>